<comment type="caution">
    <text evidence="5">The sequence shown here is derived from an EMBL/GenBank/DDBJ whole genome shotgun (WGS) entry which is preliminary data.</text>
</comment>
<dbReference type="PANTHER" id="PTHR45826">
    <property type="entry name" value="POLYAMINE TRANSPORTER PUT1"/>
    <property type="match status" value="1"/>
</dbReference>
<dbReference type="InterPro" id="IPR023580">
    <property type="entry name" value="RNA_pol_su_RPB10"/>
</dbReference>
<dbReference type="GO" id="GO:0006351">
    <property type="term" value="P:DNA-templated transcription"/>
    <property type="evidence" value="ECO:0007669"/>
    <property type="project" value="InterPro"/>
</dbReference>
<dbReference type="GO" id="GO:0005886">
    <property type="term" value="C:plasma membrane"/>
    <property type="evidence" value="ECO:0007669"/>
    <property type="project" value="UniProtKB-SubCell"/>
</dbReference>
<keyword evidence="4" id="KW-0812">Transmembrane</keyword>
<evidence type="ECO:0000313" key="5">
    <source>
        <dbReference type="EMBL" id="KAA0032163.1"/>
    </source>
</evidence>
<gene>
    <name evidence="6" type="ORF">E5676_scaffold186G00600</name>
    <name evidence="5" type="ORF">E6C27_scaffold452G00840</name>
</gene>
<dbReference type="STRING" id="1194695.A0A5A7SP70"/>
<dbReference type="EMBL" id="SSTD01009294">
    <property type="protein sequence ID" value="TYK14408.1"/>
    <property type="molecule type" value="Genomic_DNA"/>
</dbReference>
<comment type="subcellular location">
    <subcellularLocation>
        <location evidence="1">Cell membrane</location>
        <topology evidence="1">Multi-pass membrane protein</topology>
    </subcellularLocation>
</comment>
<dbReference type="Pfam" id="PF01194">
    <property type="entry name" value="RNA_pol_N"/>
    <property type="match status" value="1"/>
</dbReference>
<evidence type="ECO:0000313" key="7">
    <source>
        <dbReference type="Proteomes" id="UP000321393"/>
    </source>
</evidence>
<organism evidence="5 7">
    <name type="scientific">Cucumis melo var. makuwa</name>
    <name type="common">Oriental melon</name>
    <dbReference type="NCBI Taxonomy" id="1194695"/>
    <lineage>
        <taxon>Eukaryota</taxon>
        <taxon>Viridiplantae</taxon>
        <taxon>Streptophyta</taxon>
        <taxon>Embryophyta</taxon>
        <taxon>Tracheophyta</taxon>
        <taxon>Spermatophyta</taxon>
        <taxon>Magnoliopsida</taxon>
        <taxon>eudicotyledons</taxon>
        <taxon>Gunneridae</taxon>
        <taxon>Pentapetalae</taxon>
        <taxon>rosids</taxon>
        <taxon>fabids</taxon>
        <taxon>Cucurbitales</taxon>
        <taxon>Cucurbitaceae</taxon>
        <taxon>Benincaseae</taxon>
        <taxon>Cucumis</taxon>
    </lineage>
</organism>
<dbReference type="InterPro" id="IPR044566">
    <property type="entry name" value="RMV1-like"/>
</dbReference>
<evidence type="ECO:0000256" key="2">
    <source>
        <dbReference type="ARBA" id="ARBA00022448"/>
    </source>
</evidence>
<dbReference type="Proteomes" id="UP000321947">
    <property type="component" value="Unassembled WGS sequence"/>
</dbReference>
<dbReference type="Proteomes" id="UP000321393">
    <property type="component" value="Unassembled WGS sequence"/>
</dbReference>
<dbReference type="EMBL" id="SSTE01021821">
    <property type="protein sequence ID" value="KAA0032163.1"/>
    <property type="molecule type" value="Genomic_DNA"/>
</dbReference>
<evidence type="ECO:0000256" key="1">
    <source>
        <dbReference type="ARBA" id="ARBA00004651"/>
    </source>
</evidence>
<evidence type="ECO:0000313" key="6">
    <source>
        <dbReference type="EMBL" id="TYK14408.1"/>
    </source>
</evidence>
<keyword evidence="4" id="KW-0472">Membrane</keyword>
<dbReference type="InterPro" id="IPR000268">
    <property type="entry name" value="RPABC5/Rpb10"/>
</dbReference>
<dbReference type="PANTHER" id="PTHR45826:SF2">
    <property type="entry name" value="AMINO ACID TRANSPORTER"/>
    <property type="match status" value="1"/>
</dbReference>
<evidence type="ECO:0000313" key="8">
    <source>
        <dbReference type="Proteomes" id="UP000321947"/>
    </source>
</evidence>
<reference evidence="7 8" key="1">
    <citation type="submission" date="2019-08" db="EMBL/GenBank/DDBJ databases">
        <title>Draft genome sequences of two oriental melons (Cucumis melo L. var makuwa).</title>
        <authorList>
            <person name="Kwon S.-Y."/>
        </authorList>
    </citation>
    <scope>NUCLEOTIDE SEQUENCE [LARGE SCALE GENOMIC DNA]</scope>
    <source>
        <strain evidence="8">cv. Chang Bougi</strain>
        <strain evidence="7">cv. SW 3</strain>
        <tissue evidence="5">Leaf</tissue>
    </source>
</reference>
<proteinExistence type="predicted"/>
<accession>A0A5A7SP70</accession>
<keyword evidence="4" id="KW-1133">Transmembrane helix</keyword>
<dbReference type="AlphaFoldDB" id="A0A5A7SP70"/>
<evidence type="ECO:0000256" key="3">
    <source>
        <dbReference type="ARBA" id="ARBA00022475"/>
    </source>
</evidence>
<dbReference type="SUPFAM" id="SSF46924">
    <property type="entry name" value="RNA polymerase subunit RPB10"/>
    <property type="match status" value="1"/>
</dbReference>
<dbReference type="GO" id="GO:0022857">
    <property type="term" value="F:transmembrane transporter activity"/>
    <property type="evidence" value="ECO:0007669"/>
    <property type="project" value="InterPro"/>
</dbReference>
<dbReference type="GO" id="GO:0003677">
    <property type="term" value="F:DNA binding"/>
    <property type="evidence" value="ECO:0007669"/>
    <property type="project" value="InterPro"/>
</dbReference>
<dbReference type="GO" id="GO:0003899">
    <property type="term" value="F:DNA-directed RNA polymerase activity"/>
    <property type="evidence" value="ECO:0007669"/>
    <property type="project" value="InterPro"/>
</dbReference>
<dbReference type="OrthoDB" id="5982228at2759"/>
<keyword evidence="3" id="KW-1003">Cell membrane</keyword>
<feature type="transmembrane region" description="Helical" evidence="4">
    <location>
        <begin position="61"/>
        <end position="80"/>
    </location>
</feature>
<protein>
    <submittedName>
        <fullName evidence="5 6">Polyamine transporter</fullName>
    </submittedName>
</protein>
<name>A0A5A7SP70_CUCMM</name>
<sequence length="164" mass="18022">MSNRKKVFILKEEQKLRTSPAEQASVSMGEINLVEYVSLGESPSPSVVSGGSFGVEDSVRAIVPLLALLGFLVYSLIWSISKALIIAEMGTMFPEIGGYVVWVSSALEIPCISDALDALGLVCYYSRRMLITHVDLIEKLLNYNSNPSLSPSFCSFMLELFDCR</sequence>
<evidence type="ECO:0000256" key="4">
    <source>
        <dbReference type="SAM" id="Phobius"/>
    </source>
</evidence>
<keyword evidence="2" id="KW-0813">Transport</keyword>
<dbReference type="Gene3D" id="1.10.10.60">
    <property type="entry name" value="Homeodomain-like"/>
    <property type="match status" value="1"/>
</dbReference>